<accession>A0ACB8VPX3</accession>
<evidence type="ECO:0000313" key="2">
    <source>
        <dbReference type="Proteomes" id="UP000831701"/>
    </source>
</evidence>
<reference evidence="1" key="1">
    <citation type="submission" date="2022-04" db="EMBL/GenBank/DDBJ databases">
        <title>Jade perch genome.</title>
        <authorList>
            <person name="Chao B."/>
        </authorList>
    </citation>
    <scope>NUCLEOTIDE SEQUENCE</scope>
    <source>
        <strain evidence="1">CB-2022</strain>
    </source>
</reference>
<evidence type="ECO:0000313" key="1">
    <source>
        <dbReference type="EMBL" id="KAI3357589.1"/>
    </source>
</evidence>
<name>A0ACB8VPX3_9TELE</name>
<proteinExistence type="predicted"/>
<dbReference type="EMBL" id="CM041549">
    <property type="protein sequence ID" value="KAI3357589.1"/>
    <property type="molecule type" value="Genomic_DNA"/>
</dbReference>
<feature type="non-terminal residue" evidence="1">
    <location>
        <position position="1970"/>
    </location>
</feature>
<dbReference type="Proteomes" id="UP000831701">
    <property type="component" value="Chromosome 19"/>
</dbReference>
<organism evidence="1 2">
    <name type="scientific">Scortum barcoo</name>
    <name type="common">barcoo grunter</name>
    <dbReference type="NCBI Taxonomy" id="214431"/>
    <lineage>
        <taxon>Eukaryota</taxon>
        <taxon>Metazoa</taxon>
        <taxon>Chordata</taxon>
        <taxon>Craniata</taxon>
        <taxon>Vertebrata</taxon>
        <taxon>Euteleostomi</taxon>
        <taxon>Actinopterygii</taxon>
        <taxon>Neopterygii</taxon>
        <taxon>Teleostei</taxon>
        <taxon>Neoteleostei</taxon>
        <taxon>Acanthomorphata</taxon>
        <taxon>Eupercaria</taxon>
        <taxon>Centrarchiformes</taxon>
        <taxon>Terapontoidei</taxon>
        <taxon>Terapontidae</taxon>
        <taxon>Scortum</taxon>
    </lineage>
</organism>
<gene>
    <name evidence="1" type="ORF">L3Q82_015998</name>
</gene>
<comment type="caution">
    <text evidence="1">The sequence shown here is derived from an EMBL/GenBank/DDBJ whole genome shotgun (WGS) entry which is preliminary data.</text>
</comment>
<keyword evidence="2" id="KW-1185">Reference proteome</keyword>
<sequence>MPPSVEIALLLLGVLALETRRSASALHIQQAFASPNHTNNFAVDPHSRRVYLATVNSVYQLNGTLSLEVEKRTGPVEDNLLCHAPQLPQAPCEHPKSLTDNYNKLLELDREQGVVVVCGSVYQGFCELRKMENISEIAVEFPPPGEKTVFPSMLNIAANHPNASTVGLIFKSHGGSTRLLVGATYTGAGTQFFPKNHSKEDLRFENTPEIAIRSLNVKDLSRLFTYDINPSEDNVFKIKQEVKTKNKLNFVHAFIQKSYSYIAFNNDAKMGHKESQPNSILARICLDTENPRKPSGPESRKLTESYIQMPLQCGFNGNIYNRLLSVYPAEIPAEDGRGSEPYLFGVFSKADRKSALCAFKFGDIEEEIRQGRRNCSNSPSSDVQVLDSVIQGSGAACIQKGNLVLQPEQLDCGAAHLQHPLALRRPLRAIPLVEYSGLTSVSVDDVNDHTVVFLGTSNGRLRKLTLLANMSLANQWTLKLPASEAVHHIMTFDPNDRNFLYLMTSHHMLRVKVADCDQWRSCGDCLGAGDAHCGWCTLENRCTIQKECVQGLLARAWISMGEGPQQCPSMTLTPPEISISADIKDVGILINGSVPDLAGYQVECEYGPGVSTAATVHLDYGHAQIQTCPLLPRENYQPILPGTDHLTVSVAIKVNGTSVVSGSFIIYDCEKTGAIHPKTSCVSCLSTRWKCYWDPDNHLCVSSKDESKHNLLEVIRDGEVGFFLSCCTNHCVRWVCFSNPSSSLYLKLLLSPSERDFTLSFPPPPDKQDRYFGLRMCAGDPLLSLTPICHFLPLHPTPPQNAASCPSLVASEVPPSPSGIAQDFTINLSNIQEGEELECDFGTEQQYKATWLNSSTVKCSGVTLSTNQRSQFYHLNLRRKGDFGGHGEDIFVDSPQPMRVEVYNCRVGSSDCSQCWGREDQGHLCGWCENSCRPRDDCQAIRDQCPAPEIHRIYPLRGPVEGGTLLTVEGRNLGRRAGAVKVSIGDVPCSLQPKLYTVSVELVCVTGPSAHDKTDVVLVEVDQSGTGTSKESFSYLVPKLLSMEPKKGSRAGGTRVSIRGEHLDIGSRVRVVVNNTLECTITEKTDETIECTMPPALQAHTDSVAVCVEFENLPCQNPELSTTYTYEKNPTISFIHPTKSYLSGGRTISVTGQGFDLVQSVTMQVLGIGQTHCTVVSNSMITCPSHASSQSQETSVQFFLNGVLYTGDGPSFHDNEAEEEDGEPQKGHFPLEYVEDPQFFTANKEKLIKHHPGEPLTLIINKGPSDLELMPEEYSVMIGSYPCNISFHNDQLFHCTINGLLSSSERELPVTVQVGNFRHTIAKVQLGGSELAIVVSIVVCCVLLLVCTVALVVYCTKSRRAERYWQKTLLQMEEMESQIREEIRKGFAELQTDMTDLTKELNRSQGIPFLEYKQFVTRTFFPKMCSDYENSLVQPAYENDGLGPRALPETHPLLQDWQATNTTRPNIEEGITLFSTLLNNKHFLITFVHALEQQKDFAVRDRCSLASLLTIALHGKLEYYTSIMKDLLVDLIDASASKNPKLMLRRTESVVEKMLTNWMSICMYSYLKETVGEPFFLLLCAIKQQINKGSTDAITGKARYTLNEEWLLRENVEAKPQNINVSFQGCGMDSLSVRVMNTDTIGQVKEKILEVFYKNLPFSQWPRAEDVDLEWFDSGSNSKLLQDLDNSSVMEDGRKKLNTVFHYQIPEGASLAMSMKDKKENTLGRVKDLDTEKYVHLVLPHDELMETKRSHRQSHRKKVLPEIYLTRLLSTKGTLQKFLDDLFQAILSIPPDRPPLAVKYFFDFLEEQADKRGITDPDTLHIWKTNSLPLRFWVNILKNPQFVFDIDKTDHMDACLSVIAQAFIDACSISDLQLGKDSPTNKLLYAKEIPEYKKRVQCYYQQIQEMAPLSEQEMNAHLAEESRKYRNEFNTNLALTEIYKYAKRYRNQVVSALESNPTARRTQLHHKFEQ</sequence>
<protein>
    <submittedName>
        <fullName evidence="1">Uncharacterized protein</fullName>
    </submittedName>
</protein>